<organism evidence="10 11">
    <name type="scientific">Bermanella marisrubri</name>
    <dbReference type="NCBI Taxonomy" id="207949"/>
    <lineage>
        <taxon>Bacteria</taxon>
        <taxon>Pseudomonadati</taxon>
        <taxon>Pseudomonadota</taxon>
        <taxon>Gammaproteobacteria</taxon>
        <taxon>Oceanospirillales</taxon>
        <taxon>Oceanospirillaceae</taxon>
        <taxon>Bermanella</taxon>
    </lineage>
</organism>
<protein>
    <recommendedName>
        <fullName evidence="3 7">Guanine deaminase</fullName>
        <shortName evidence="8">Guanase</shortName>
        <ecNumber evidence="3 7">3.5.4.3</ecNumber>
    </recommendedName>
    <alternativeName>
        <fullName evidence="8">Guanine aminohydrolase</fullName>
    </alternativeName>
</protein>
<dbReference type="FunFam" id="3.20.20.140:FF:000022">
    <property type="entry name" value="Guanine deaminase"/>
    <property type="match status" value="1"/>
</dbReference>
<evidence type="ECO:0000256" key="7">
    <source>
        <dbReference type="NCBIfam" id="TIGR02967"/>
    </source>
</evidence>
<evidence type="ECO:0000256" key="2">
    <source>
        <dbReference type="ARBA" id="ARBA00006745"/>
    </source>
</evidence>
<dbReference type="NCBIfam" id="TIGR02967">
    <property type="entry name" value="guan_deamin"/>
    <property type="match status" value="1"/>
</dbReference>
<feature type="domain" description="Amidohydrolase-related" evidence="9">
    <location>
        <begin position="57"/>
        <end position="417"/>
    </location>
</feature>
<dbReference type="Proteomes" id="UP000004263">
    <property type="component" value="Unassembled WGS sequence"/>
</dbReference>
<evidence type="ECO:0000256" key="3">
    <source>
        <dbReference type="ARBA" id="ARBA00012781"/>
    </source>
</evidence>
<keyword evidence="11" id="KW-1185">Reference proteome</keyword>
<dbReference type="Gene3D" id="3.20.20.140">
    <property type="entry name" value="Metal-dependent hydrolases"/>
    <property type="match status" value="1"/>
</dbReference>
<dbReference type="Pfam" id="PF01979">
    <property type="entry name" value="Amidohydro_1"/>
    <property type="match status" value="1"/>
</dbReference>
<dbReference type="OrthoDB" id="9787621at2"/>
<dbReference type="UniPathway" id="UPA00603">
    <property type="reaction ID" value="UER00660"/>
</dbReference>
<evidence type="ECO:0000256" key="1">
    <source>
        <dbReference type="ARBA" id="ARBA00004984"/>
    </source>
</evidence>
<keyword evidence="4 8" id="KW-0479">Metal-binding</keyword>
<sequence>MQVYRSSILDFDTDGALRYLPDGLLFIENGKVKNLGHFDDLIHQASEQNIIDYRQNIIMPGFIDTHVHYPQVDVIASYGEQLLDWLNQYTFPTEESFKDPSIAEETAHFFINELLRNGTTSALVFASVHKTAVDAFFKVSESYNTRMICGKVMMDRNAPDALCDEAEQSYIESKALIEQWHDKGRQLYAVTPRFAITSTPEQLEYAGKLLKESPDVYLQTHLSENKDEIRFTMELYPDRENYLDVYDHYGLLGKKSIFAHCVHLQESEYKRLAQTQSKISFCPTSNLFLGSGLFDLQQSEQHDVATSVATDVGAGTSFSLFRTLSEAYKICQLNGQKLDARKAFYMATLGNAKALSLDHLIGNFDVGKEADFIVLDLESTPLLTRKYKKSDDLDELLFSLMMLADDRAISRTYIMGECRYTKESE</sequence>
<comment type="catalytic activity">
    <reaction evidence="8">
        <text>guanine + H2O + H(+) = xanthine + NH4(+)</text>
        <dbReference type="Rhea" id="RHEA:14665"/>
        <dbReference type="ChEBI" id="CHEBI:15377"/>
        <dbReference type="ChEBI" id="CHEBI:15378"/>
        <dbReference type="ChEBI" id="CHEBI:16235"/>
        <dbReference type="ChEBI" id="CHEBI:17712"/>
        <dbReference type="ChEBI" id="CHEBI:28938"/>
        <dbReference type="EC" id="3.5.4.3"/>
    </reaction>
</comment>
<comment type="cofactor">
    <cofactor evidence="8">
        <name>Zn(2+)</name>
        <dbReference type="ChEBI" id="CHEBI:29105"/>
    </cofactor>
    <text evidence="8">Binds 1 zinc ion per subunit.</text>
</comment>
<dbReference type="SUPFAM" id="SSF51338">
    <property type="entry name" value="Composite domain of metallo-dependent hydrolases"/>
    <property type="match status" value="1"/>
</dbReference>
<reference evidence="10 11" key="1">
    <citation type="submission" date="2006-03" db="EMBL/GenBank/DDBJ databases">
        <authorList>
            <person name="Pinhassi J."/>
            <person name="Pedros-Alio C."/>
            <person name="Ferriera S."/>
            <person name="Johnson J."/>
            <person name="Kravitz S."/>
            <person name="Halpern A."/>
            <person name="Remington K."/>
            <person name="Beeson K."/>
            <person name="Tran B."/>
            <person name="Rogers Y.-H."/>
            <person name="Friedman R."/>
            <person name="Venter J.C."/>
        </authorList>
    </citation>
    <scope>NUCLEOTIDE SEQUENCE [LARGE SCALE GENOMIC DNA]</scope>
    <source>
        <strain evidence="10 11">RED65</strain>
    </source>
</reference>
<dbReference type="PANTHER" id="PTHR11271:SF6">
    <property type="entry name" value="GUANINE DEAMINASE"/>
    <property type="match status" value="1"/>
</dbReference>
<dbReference type="GO" id="GO:0008892">
    <property type="term" value="F:guanine deaminase activity"/>
    <property type="evidence" value="ECO:0007669"/>
    <property type="project" value="UniProtKB-UniRule"/>
</dbReference>
<dbReference type="GO" id="GO:0005829">
    <property type="term" value="C:cytosol"/>
    <property type="evidence" value="ECO:0007669"/>
    <property type="project" value="TreeGrafter"/>
</dbReference>
<dbReference type="InterPro" id="IPR006680">
    <property type="entry name" value="Amidohydro-rel"/>
</dbReference>
<dbReference type="InterPro" id="IPR011059">
    <property type="entry name" value="Metal-dep_hydrolase_composite"/>
</dbReference>
<comment type="function">
    <text evidence="8">Catalyzes the hydrolytic deamination of guanine, producing xanthine and ammonia.</text>
</comment>
<dbReference type="RefSeq" id="WP_007016317.1">
    <property type="nucleotide sequence ID" value="NZ_AAQH01000009.1"/>
</dbReference>
<dbReference type="STRING" id="207949.RED65_04325"/>
<dbReference type="GO" id="GO:0008270">
    <property type="term" value="F:zinc ion binding"/>
    <property type="evidence" value="ECO:0007669"/>
    <property type="project" value="UniProtKB-UniRule"/>
</dbReference>
<evidence type="ECO:0000259" key="9">
    <source>
        <dbReference type="Pfam" id="PF01979"/>
    </source>
</evidence>
<dbReference type="CDD" id="cd01303">
    <property type="entry name" value="GDEase"/>
    <property type="match status" value="1"/>
</dbReference>
<dbReference type="InterPro" id="IPR014311">
    <property type="entry name" value="Guanine_deaminase"/>
</dbReference>
<proteinExistence type="inferred from homology"/>
<dbReference type="EMBL" id="AAQH01000009">
    <property type="protein sequence ID" value="EAT12221.1"/>
    <property type="molecule type" value="Genomic_DNA"/>
</dbReference>
<evidence type="ECO:0000256" key="4">
    <source>
        <dbReference type="ARBA" id="ARBA00022723"/>
    </source>
</evidence>
<dbReference type="SUPFAM" id="SSF51556">
    <property type="entry name" value="Metallo-dependent hydrolases"/>
    <property type="match status" value="1"/>
</dbReference>
<dbReference type="AlphaFoldDB" id="Q1N1R0"/>
<dbReference type="PANTHER" id="PTHR11271">
    <property type="entry name" value="GUANINE DEAMINASE"/>
    <property type="match status" value="1"/>
</dbReference>
<keyword evidence="6 8" id="KW-0862">Zinc</keyword>
<keyword evidence="5 8" id="KW-0378">Hydrolase</keyword>
<dbReference type="Gene3D" id="2.30.40.10">
    <property type="entry name" value="Urease, subunit C, domain 1"/>
    <property type="match status" value="1"/>
</dbReference>
<gene>
    <name evidence="10" type="ORF">RED65_04325</name>
</gene>
<evidence type="ECO:0000256" key="6">
    <source>
        <dbReference type="ARBA" id="ARBA00022833"/>
    </source>
</evidence>
<dbReference type="HOGENOM" id="CLU_012358_0_2_6"/>
<evidence type="ECO:0000313" key="10">
    <source>
        <dbReference type="EMBL" id="EAT12221.1"/>
    </source>
</evidence>
<evidence type="ECO:0000313" key="11">
    <source>
        <dbReference type="Proteomes" id="UP000004263"/>
    </source>
</evidence>
<dbReference type="EC" id="3.5.4.3" evidence="3 7"/>
<dbReference type="NCBIfam" id="NF006679">
    <property type="entry name" value="PRK09228.1"/>
    <property type="match status" value="1"/>
</dbReference>
<comment type="caution">
    <text evidence="10">The sequence shown here is derived from an EMBL/GenBank/DDBJ whole genome shotgun (WGS) entry which is preliminary data.</text>
</comment>
<accession>Q1N1R0</accession>
<comment type="similarity">
    <text evidence="2 8">Belongs to the metallo-dependent hydrolases superfamily. ATZ/TRZ family.</text>
</comment>
<dbReference type="InterPro" id="IPR051607">
    <property type="entry name" value="Metallo-dep_hydrolases"/>
</dbReference>
<evidence type="ECO:0000256" key="8">
    <source>
        <dbReference type="RuleBase" id="RU366009"/>
    </source>
</evidence>
<name>Q1N1R0_9GAMM</name>
<dbReference type="GO" id="GO:0006147">
    <property type="term" value="P:guanine catabolic process"/>
    <property type="evidence" value="ECO:0007669"/>
    <property type="project" value="UniProtKB-UniRule"/>
</dbReference>
<dbReference type="InterPro" id="IPR032466">
    <property type="entry name" value="Metal_Hydrolase"/>
</dbReference>
<evidence type="ECO:0000256" key="5">
    <source>
        <dbReference type="ARBA" id="ARBA00022801"/>
    </source>
</evidence>
<comment type="pathway">
    <text evidence="1 8">Purine metabolism; guanine degradation; xanthine from guanine: step 1/1.</text>
</comment>